<dbReference type="InterPro" id="IPR037898">
    <property type="entry name" value="NudC_fam"/>
</dbReference>
<feature type="region of interest" description="Disordered" evidence="6">
    <location>
        <begin position="1"/>
        <end position="43"/>
    </location>
</feature>
<reference evidence="8" key="1">
    <citation type="submission" date="2018-08" db="EMBL/GenBank/DDBJ databases">
        <authorList>
            <person name="Cornetti L."/>
        </authorList>
    </citation>
    <scope>NUCLEOTIDE SEQUENCE</scope>
    <source>
        <strain evidence="8">DE-FRO-2-1</strain>
    </source>
</reference>
<proteinExistence type="evidence at transcript level"/>
<evidence type="ECO:0000256" key="2">
    <source>
        <dbReference type="ARBA" id="ARBA00010513"/>
    </source>
</evidence>
<accession>A0A4Y7NKP9</accession>
<evidence type="ECO:0000256" key="5">
    <source>
        <dbReference type="ARBA" id="ARBA00030427"/>
    </source>
</evidence>
<dbReference type="Gene3D" id="2.60.40.790">
    <property type="match status" value="1"/>
</dbReference>
<dbReference type="Pfam" id="PF04969">
    <property type="entry name" value="CS"/>
    <property type="match status" value="1"/>
</dbReference>
<dbReference type="InterPro" id="IPR007052">
    <property type="entry name" value="CS_dom"/>
</dbReference>
<feature type="domain" description="CS" evidence="7">
    <location>
        <begin position="102"/>
        <end position="193"/>
    </location>
</feature>
<organism evidence="8">
    <name type="scientific">Moina brachiata</name>
    <dbReference type="NCBI Taxonomy" id="675436"/>
    <lineage>
        <taxon>Eukaryota</taxon>
        <taxon>Metazoa</taxon>
        <taxon>Ecdysozoa</taxon>
        <taxon>Arthropoda</taxon>
        <taxon>Crustacea</taxon>
        <taxon>Branchiopoda</taxon>
        <taxon>Diplostraca</taxon>
        <taxon>Cladocera</taxon>
        <taxon>Anomopoda</taxon>
        <taxon>Moinidae</taxon>
        <taxon>Moina</taxon>
    </lineage>
</organism>
<keyword evidence="4" id="KW-0963">Cytoplasm</keyword>
<gene>
    <name evidence="8" type="primary">EOG090X0AH4</name>
</gene>
<feature type="region of interest" description="Disordered" evidence="6">
    <location>
        <begin position="55"/>
        <end position="99"/>
    </location>
</feature>
<dbReference type="EMBL" id="LR023545">
    <property type="protein sequence ID" value="SVE93164.1"/>
    <property type="molecule type" value="mRNA"/>
</dbReference>
<dbReference type="InterPro" id="IPR008978">
    <property type="entry name" value="HSP20-like_chaperone"/>
</dbReference>
<dbReference type="PROSITE" id="PS51203">
    <property type="entry name" value="CS"/>
    <property type="match status" value="1"/>
</dbReference>
<comment type="subcellular location">
    <subcellularLocation>
        <location evidence="1">Cytoplasm</location>
    </subcellularLocation>
</comment>
<evidence type="ECO:0000256" key="4">
    <source>
        <dbReference type="ARBA" id="ARBA00022490"/>
    </source>
</evidence>
<name>A0A4Y7NKP9_9CRUS</name>
<sequence>MEKFDKYKVKAEEEVSRKRAELEERERKAREKREKEVAEEKAREVKIREVTDEEAEQIKMEEQVKARLDASEKPEEAQVVSKDDDEDPKDAGKLKPNVGNGCDLPDYRWTQTLSDIEVRIPLPLPGLRSRDLAVVIQKKHLKVAVKNAPAAIIDDDFQHDVKIEESTWLIEDKQTLLITLEKVNKMEWWSRLCSSHPEINTKKINPEPSKLSDLDGETRGLVEKMMFDQRQKELGLPTSDEQKKQDLMKKYAA</sequence>
<dbReference type="PANTHER" id="PTHR12356:SF3">
    <property type="entry name" value="NUCLEAR MIGRATION PROTEIN NUDC"/>
    <property type="match status" value="1"/>
</dbReference>
<dbReference type="GO" id="GO:0006457">
    <property type="term" value="P:protein folding"/>
    <property type="evidence" value="ECO:0007669"/>
    <property type="project" value="TreeGrafter"/>
</dbReference>
<dbReference type="FunFam" id="2.60.40.790:FF:000001">
    <property type="entry name" value="Nuclear migration protein nudC"/>
    <property type="match status" value="1"/>
</dbReference>
<evidence type="ECO:0000313" key="8">
    <source>
        <dbReference type="EMBL" id="SVE93164.1"/>
    </source>
</evidence>
<dbReference type="PANTHER" id="PTHR12356">
    <property type="entry name" value="NUCLEAR MOVEMENT PROTEIN NUDC"/>
    <property type="match status" value="1"/>
</dbReference>
<feature type="compositionally biased region" description="Basic and acidic residues" evidence="6">
    <location>
        <begin position="240"/>
        <end position="253"/>
    </location>
</feature>
<feature type="region of interest" description="Disordered" evidence="6">
    <location>
        <begin position="228"/>
        <end position="253"/>
    </location>
</feature>
<comment type="similarity">
    <text evidence="2">Belongs to the nudC family.</text>
</comment>
<dbReference type="GO" id="GO:0051082">
    <property type="term" value="F:unfolded protein binding"/>
    <property type="evidence" value="ECO:0007669"/>
    <property type="project" value="TreeGrafter"/>
</dbReference>
<protein>
    <recommendedName>
        <fullName evidence="3">Nuclear migration protein nudC</fullName>
    </recommendedName>
    <alternativeName>
        <fullName evidence="5">Nuclear distribution protein C homolog</fullName>
    </alternativeName>
</protein>
<feature type="compositionally biased region" description="Basic and acidic residues" evidence="6">
    <location>
        <begin position="55"/>
        <end position="76"/>
    </location>
</feature>
<evidence type="ECO:0000256" key="1">
    <source>
        <dbReference type="ARBA" id="ARBA00004496"/>
    </source>
</evidence>
<evidence type="ECO:0000256" key="3">
    <source>
        <dbReference type="ARBA" id="ARBA00017641"/>
    </source>
</evidence>
<dbReference type="AlphaFoldDB" id="A0A4Y7NKP9"/>
<evidence type="ECO:0000256" key="6">
    <source>
        <dbReference type="SAM" id="MobiDB-lite"/>
    </source>
</evidence>
<dbReference type="GO" id="GO:0005737">
    <property type="term" value="C:cytoplasm"/>
    <property type="evidence" value="ECO:0007669"/>
    <property type="project" value="UniProtKB-SubCell"/>
</dbReference>
<evidence type="ECO:0000259" key="7">
    <source>
        <dbReference type="PROSITE" id="PS51203"/>
    </source>
</evidence>
<dbReference type="SUPFAM" id="SSF49764">
    <property type="entry name" value="HSP20-like chaperones"/>
    <property type="match status" value="1"/>
</dbReference>